<reference evidence="1 2" key="1">
    <citation type="submission" date="2020-03" db="EMBL/GenBank/DDBJ databases">
        <title>Whole genome shotgun sequence of Phytohabitans flavus NBRC 107702.</title>
        <authorList>
            <person name="Komaki H."/>
            <person name="Tamura T."/>
        </authorList>
    </citation>
    <scope>NUCLEOTIDE SEQUENCE [LARGE SCALE GENOMIC DNA]</scope>
    <source>
        <strain evidence="1 2">NBRC 107702</strain>
    </source>
</reference>
<dbReference type="Proteomes" id="UP000502508">
    <property type="component" value="Chromosome"/>
</dbReference>
<dbReference type="EMBL" id="AP022870">
    <property type="protein sequence ID" value="BCB77733.1"/>
    <property type="molecule type" value="Genomic_DNA"/>
</dbReference>
<accession>A0A6F8XV83</accession>
<dbReference type="Pfam" id="PF19372">
    <property type="entry name" value="DUF5947"/>
    <property type="match status" value="1"/>
</dbReference>
<keyword evidence="2" id="KW-1185">Reference proteome</keyword>
<sequence length="211" mass="22225">MTASALARTIGRAASRRLAAADRCGLCAGPVGDGHRHVLDERDRSAMCACQACTLLFDRDGAGGGHFRLIPTGRSRLTGIAAGGLDVPVGLAFFVRDDGGAVTAHYPSPLGITESTVDAEDWASMEGKAPQLAAMAPLVEAFLVRANARADREEAWLLPIDDCYRLVAVIRRHWAGMSGGAAVWREVATFFAGLDGDPARHPTKKAASEGE</sequence>
<protein>
    <submittedName>
        <fullName evidence="1">Uncharacterized protein</fullName>
    </submittedName>
</protein>
<dbReference type="RefSeq" id="WP_173037446.1">
    <property type="nucleotide sequence ID" value="NZ_AP022870.1"/>
</dbReference>
<evidence type="ECO:0000313" key="1">
    <source>
        <dbReference type="EMBL" id="BCB77733.1"/>
    </source>
</evidence>
<organism evidence="1 2">
    <name type="scientific">Phytohabitans flavus</name>
    <dbReference type="NCBI Taxonomy" id="1076124"/>
    <lineage>
        <taxon>Bacteria</taxon>
        <taxon>Bacillati</taxon>
        <taxon>Actinomycetota</taxon>
        <taxon>Actinomycetes</taxon>
        <taxon>Micromonosporales</taxon>
        <taxon>Micromonosporaceae</taxon>
    </lineage>
</organism>
<reference evidence="1 2" key="2">
    <citation type="submission" date="2020-03" db="EMBL/GenBank/DDBJ databases">
        <authorList>
            <person name="Ichikawa N."/>
            <person name="Kimura A."/>
            <person name="Kitahashi Y."/>
            <person name="Uohara A."/>
        </authorList>
    </citation>
    <scope>NUCLEOTIDE SEQUENCE [LARGE SCALE GENOMIC DNA]</scope>
    <source>
        <strain evidence="1 2">NBRC 107702</strain>
    </source>
</reference>
<name>A0A6F8XV83_9ACTN</name>
<evidence type="ECO:0000313" key="2">
    <source>
        <dbReference type="Proteomes" id="UP000502508"/>
    </source>
</evidence>
<gene>
    <name evidence="1" type="ORF">Pflav_041430</name>
</gene>
<proteinExistence type="predicted"/>
<dbReference type="KEGG" id="pfla:Pflav_041430"/>
<dbReference type="InterPro" id="IPR045991">
    <property type="entry name" value="DUF5947"/>
</dbReference>
<dbReference type="AlphaFoldDB" id="A0A6F8XV83"/>